<comment type="pathway">
    <text evidence="1">Cell wall biogenesis; cell wall polysaccharide biosynthesis.</text>
</comment>
<gene>
    <name evidence="6" type="ORF">FM119_10625</name>
</gene>
<evidence type="ECO:0000256" key="4">
    <source>
        <dbReference type="ARBA" id="ARBA00022679"/>
    </source>
</evidence>
<reference evidence="7" key="1">
    <citation type="submission" date="2017-02" db="EMBL/GenBank/DDBJ databases">
        <authorList>
            <person name="Dridi B."/>
        </authorList>
    </citation>
    <scope>NUCLEOTIDE SEQUENCE [LARGE SCALE GENOMIC DNA]</scope>
    <source>
        <strain evidence="7">EB411</strain>
    </source>
</reference>
<dbReference type="InterPro" id="IPR029044">
    <property type="entry name" value="Nucleotide-diphossugar_trans"/>
</dbReference>
<evidence type="ECO:0000256" key="1">
    <source>
        <dbReference type="ARBA" id="ARBA00004776"/>
    </source>
</evidence>
<evidence type="ECO:0000256" key="3">
    <source>
        <dbReference type="ARBA" id="ARBA00022676"/>
    </source>
</evidence>
<organism evidence="6 7">
    <name type="scientific">Mycetocola reblochoni REB411</name>
    <dbReference type="NCBI Taxonomy" id="1255698"/>
    <lineage>
        <taxon>Bacteria</taxon>
        <taxon>Bacillati</taxon>
        <taxon>Actinomycetota</taxon>
        <taxon>Actinomycetes</taxon>
        <taxon>Micrococcales</taxon>
        <taxon>Microbacteriaceae</taxon>
        <taxon>Mycetocola</taxon>
    </lineage>
</organism>
<dbReference type="CDD" id="cd04185">
    <property type="entry name" value="GT_2_like_b"/>
    <property type="match status" value="1"/>
</dbReference>
<proteinExistence type="inferred from homology"/>
<evidence type="ECO:0000313" key="6">
    <source>
        <dbReference type="EMBL" id="SJN37808.1"/>
    </source>
</evidence>
<name>A0A1R4K0R6_9MICO</name>
<comment type="similarity">
    <text evidence="2">Belongs to the glycosyltransferase 2 family.</text>
</comment>
<dbReference type="Pfam" id="PF00535">
    <property type="entry name" value="Glycos_transf_2"/>
    <property type="match status" value="1"/>
</dbReference>
<dbReference type="PANTHER" id="PTHR43179:SF12">
    <property type="entry name" value="GALACTOFURANOSYLTRANSFERASE GLFT2"/>
    <property type="match status" value="1"/>
</dbReference>
<keyword evidence="3" id="KW-0328">Glycosyltransferase</keyword>
<dbReference type="GO" id="GO:0016757">
    <property type="term" value="F:glycosyltransferase activity"/>
    <property type="evidence" value="ECO:0007669"/>
    <property type="project" value="UniProtKB-KW"/>
</dbReference>
<dbReference type="Proteomes" id="UP000196778">
    <property type="component" value="Unassembled WGS sequence"/>
</dbReference>
<dbReference type="Gene3D" id="3.90.550.10">
    <property type="entry name" value="Spore Coat Polysaccharide Biosynthesis Protein SpsA, Chain A"/>
    <property type="match status" value="1"/>
</dbReference>
<keyword evidence="4 6" id="KW-0808">Transferase</keyword>
<protein>
    <submittedName>
        <fullName evidence="6">Glycosyl transferase, family 2</fullName>
    </submittedName>
</protein>
<dbReference type="PANTHER" id="PTHR43179">
    <property type="entry name" value="RHAMNOSYLTRANSFERASE WBBL"/>
    <property type="match status" value="1"/>
</dbReference>
<dbReference type="RefSeq" id="WP_087137942.1">
    <property type="nucleotide sequence ID" value="NZ_FUKR01000058.1"/>
</dbReference>
<keyword evidence="7" id="KW-1185">Reference proteome</keyword>
<feature type="domain" description="Glycosyltransferase 2-like" evidence="5">
    <location>
        <begin position="10"/>
        <end position="115"/>
    </location>
</feature>
<evidence type="ECO:0000256" key="2">
    <source>
        <dbReference type="ARBA" id="ARBA00006739"/>
    </source>
</evidence>
<dbReference type="AlphaFoldDB" id="A0A1R4K0R6"/>
<evidence type="ECO:0000313" key="7">
    <source>
        <dbReference type="Proteomes" id="UP000196778"/>
    </source>
</evidence>
<evidence type="ECO:0000259" key="5">
    <source>
        <dbReference type="Pfam" id="PF00535"/>
    </source>
</evidence>
<accession>A0A1R4K0R6</accession>
<dbReference type="SUPFAM" id="SSF53448">
    <property type="entry name" value="Nucleotide-diphospho-sugar transferases"/>
    <property type="match status" value="1"/>
</dbReference>
<dbReference type="OrthoDB" id="7665907at2"/>
<dbReference type="InterPro" id="IPR001173">
    <property type="entry name" value="Glyco_trans_2-like"/>
</dbReference>
<sequence>MTPSPRVVAVVVAFNRRDLVTETLESLFAQSRPVDAVIVVDNGSTDGTSELVAERFPRARLLTLDRNTGGAGGFAVGMERALAVEDADWVWVMDDDTVPTETALEALLRTARVAPEGSDLFASRVVWTDGREHPMNMPRRKPFASRRSIAAAARHNAYPVRSVSFVSMMVSAAAIRRVGLPVAAYFLWNDDFEFTARVLRRSRGYLAADSLVVHKTKVFGSTDADPGERFWLEVRNKLWLFRFSDAFSLPEKALYLVATLRRWARTFLASSDRGVLRRGLATGLRDGLRTAPEPNDVVLDGLPEAIVRGQHELQAGADSGRSR</sequence>
<dbReference type="EMBL" id="FUKR01000058">
    <property type="protein sequence ID" value="SJN37808.1"/>
    <property type="molecule type" value="Genomic_DNA"/>
</dbReference>